<dbReference type="RefSeq" id="WP_015191326.1">
    <property type="nucleotide sequence ID" value="NC_019748.1"/>
</dbReference>
<dbReference type="EMBL" id="CP003653">
    <property type="protein sequence ID" value="AFZ33653.1"/>
    <property type="molecule type" value="Genomic_DNA"/>
</dbReference>
<feature type="transmembrane region" description="Helical" evidence="2">
    <location>
        <begin position="101"/>
        <end position="121"/>
    </location>
</feature>
<dbReference type="AlphaFoldDB" id="K9XME2"/>
<dbReference type="eggNOG" id="COG1196">
    <property type="taxonomic scope" value="Bacteria"/>
</dbReference>
<dbReference type="OrthoDB" id="508787at2"/>
<evidence type="ECO:0000256" key="2">
    <source>
        <dbReference type="SAM" id="Phobius"/>
    </source>
</evidence>
<evidence type="ECO:0000256" key="1">
    <source>
        <dbReference type="SAM" id="MobiDB-lite"/>
    </source>
</evidence>
<organism evidence="3 4">
    <name type="scientific">Stanieria cyanosphaera (strain ATCC 29371 / PCC 7437)</name>
    <dbReference type="NCBI Taxonomy" id="111780"/>
    <lineage>
        <taxon>Bacteria</taxon>
        <taxon>Bacillati</taxon>
        <taxon>Cyanobacteriota</taxon>
        <taxon>Cyanophyceae</taxon>
        <taxon>Pleurocapsales</taxon>
        <taxon>Dermocarpellaceae</taxon>
        <taxon>Stanieria</taxon>
    </lineage>
</organism>
<feature type="region of interest" description="Disordered" evidence="1">
    <location>
        <begin position="199"/>
        <end position="219"/>
    </location>
</feature>
<dbReference type="HOGENOM" id="CLU_082078_0_0_3"/>
<keyword evidence="4" id="KW-1185">Reference proteome</keyword>
<proteinExistence type="predicted"/>
<evidence type="ECO:0000313" key="4">
    <source>
        <dbReference type="Proteomes" id="UP000010473"/>
    </source>
</evidence>
<keyword evidence="2" id="KW-0812">Transmembrane</keyword>
<dbReference type="PATRIC" id="fig|111780.3.peg.24"/>
<protein>
    <submittedName>
        <fullName evidence="3">Uncharacterized protein</fullName>
    </submittedName>
</protein>
<keyword evidence="2" id="KW-0472">Membrane</keyword>
<feature type="transmembrane region" description="Helical" evidence="2">
    <location>
        <begin position="172"/>
        <end position="193"/>
    </location>
</feature>
<accession>K9XME2</accession>
<dbReference type="Proteomes" id="UP000010473">
    <property type="component" value="Chromosome"/>
</dbReference>
<gene>
    <name evidence="3" type="ordered locus">Sta7437_0027</name>
</gene>
<feature type="transmembrane region" description="Helical" evidence="2">
    <location>
        <begin position="66"/>
        <end position="89"/>
    </location>
</feature>
<evidence type="ECO:0000313" key="3">
    <source>
        <dbReference type="EMBL" id="AFZ33653.1"/>
    </source>
</evidence>
<reference evidence="4" key="1">
    <citation type="journal article" date="2013" name="Proc. Natl. Acad. Sci. U.S.A.">
        <title>Improving the coverage of the cyanobacterial phylum using diversity-driven genome sequencing.</title>
        <authorList>
            <person name="Shih P.M."/>
            <person name="Wu D."/>
            <person name="Latifi A."/>
            <person name="Axen S.D."/>
            <person name="Fewer D.P."/>
            <person name="Talla E."/>
            <person name="Calteau A."/>
            <person name="Cai F."/>
            <person name="Tandeau de Marsac N."/>
            <person name="Rippka R."/>
            <person name="Herdman M."/>
            <person name="Sivonen K."/>
            <person name="Coursin T."/>
            <person name="Laurent T."/>
            <person name="Goodwin L."/>
            <person name="Nolan M."/>
            <person name="Davenport K.W."/>
            <person name="Han C.S."/>
            <person name="Rubin E.M."/>
            <person name="Eisen J.A."/>
            <person name="Woyke T."/>
            <person name="Gugger M."/>
            <person name="Kerfeld C.A."/>
        </authorList>
    </citation>
    <scope>NUCLEOTIDE SEQUENCE [LARGE SCALE GENOMIC DNA]</scope>
    <source>
        <strain evidence="4">ATCC 29371 / PCC 7437</strain>
    </source>
</reference>
<dbReference type="KEGG" id="scs:Sta7437_0027"/>
<name>K9XME2_STAC7</name>
<keyword evidence="2" id="KW-1133">Transmembrane helix</keyword>
<feature type="transmembrane region" description="Helical" evidence="2">
    <location>
        <begin position="31"/>
        <end position="54"/>
    </location>
</feature>
<dbReference type="STRING" id="111780.Sta7437_0027"/>
<sequence>MSYAEPLENRVVEPTIATVVNDRDRVRWGPIFAGIVVAIATQLILSALGVAIGLSARAEGSDPNSVGWGVGIWSIISLLIALFLGSWVAANTCSPMNSKTALLHGLILWATTLAISAWLLASGVSGAFGVLASNAGELLNQVQQPGGVDIPNQPPNISPNQARELAGYSARAAWSFIIGSLLGLAASLIGASVGARKSRTVRTTTVPPHRPDNPVGMGR</sequence>